<feature type="compositionally biased region" description="Pro residues" evidence="1">
    <location>
        <begin position="113"/>
        <end position="123"/>
    </location>
</feature>
<dbReference type="Gene3D" id="2.30.29.30">
    <property type="entry name" value="Pleckstrin-homology domain (PH domain)/Phosphotyrosine-binding domain (PTB)"/>
    <property type="match status" value="1"/>
</dbReference>
<comment type="caution">
    <text evidence="3">The sequence shown here is derived from an EMBL/GenBank/DDBJ whole genome shotgun (WGS) entry which is preliminary data.</text>
</comment>
<gene>
    <name evidence="3" type="primary">PLEKHA1_1</name>
    <name evidence="3" type="ORF">EYF80_063788</name>
</gene>
<name>A0A4Z2EB58_9TELE</name>
<dbReference type="Proteomes" id="UP000314294">
    <property type="component" value="Unassembled WGS sequence"/>
</dbReference>
<evidence type="ECO:0000256" key="1">
    <source>
        <dbReference type="SAM" id="MobiDB-lite"/>
    </source>
</evidence>
<dbReference type="PROSITE" id="PS50003">
    <property type="entry name" value="PH_DOMAIN"/>
    <property type="match status" value="1"/>
</dbReference>
<organism evidence="3 4">
    <name type="scientific">Liparis tanakae</name>
    <name type="common">Tanaka's snailfish</name>
    <dbReference type="NCBI Taxonomy" id="230148"/>
    <lineage>
        <taxon>Eukaryota</taxon>
        <taxon>Metazoa</taxon>
        <taxon>Chordata</taxon>
        <taxon>Craniata</taxon>
        <taxon>Vertebrata</taxon>
        <taxon>Euteleostomi</taxon>
        <taxon>Actinopterygii</taxon>
        <taxon>Neopterygii</taxon>
        <taxon>Teleostei</taxon>
        <taxon>Neoteleostei</taxon>
        <taxon>Acanthomorphata</taxon>
        <taxon>Eupercaria</taxon>
        <taxon>Perciformes</taxon>
        <taxon>Cottioidei</taxon>
        <taxon>Cottales</taxon>
        <taxon>Liparidae</taxon>
        <taxon>Liparis</taxon>
    </lineage>
</organism>
<feature type="domain" description="PH" evidence="2">
    <location>
        <begin position="1"/>
        <end position="66"/>
    </location>
</feature>
<dbReference type="InterPro" id="IPR001849">
    <property type="entry name" value="PH_domain"/>
</dbReference>
<feature type="compositionally biased region" description="Low complexity" evidence="1">
    <location>
        <begin position="83"/>
        <end position="96"/>
    </location>
</feature>
<evidence type="ECO:0000313" key="3">
    <source>
        <dbReference type="EMBL" id="TNN26076.1"/>
    </source>
</evidence>
<protein>
    <submittedName>
        <fullName evidence="3">Pleckstrin y domain-containing family A member 1</fullName>
    </submittedName>
</protein>
<dbReference type="PANTHER" id="PTHR14336:SF4">
    <property type="entry name" value="PLECKSTRIN HOMOLOGY DOMAIN-CONTAINING FAMILY A MEMBER 1"/>
    <property type="match status" value="1"/>
</dbReference>
<accession>A0A4Z2EB58</accession>
<reference evidence="3 4" key="1">
    <citation type="submission" date="2019-03" db="EMBL/GenBank/DDBJ databases">
        <title>First draft genome of Liparis tanakae, snailfish: a comprehensive survey of snailfish specific genes.</title>
        <authorList>
            <person name="Kim W."/>
            <person name="Song I."/>
            <person name="Jeong J.-H."/>
            <person name="Kim D."/>
            <person name="Kim S."/>
            <person name="Ryu S."/>
            <person name="Song J.Y."/>
            <person name="Lee S.K."/>
        </authorList>
    </citation>
    <scope>NUCLEOTIDE SEQUENCE [LARGE SCALE GENOMIC DNA]</scope>
    <source>
        <tissue evidence="3">Muscle</tissue>
    </source>
</reference>
<sequence>MPRLNGSLRLPRRSAGSSIDQLFDQLELMMRDNLFEVVTGSRTFYMQADSPEDMHSWIKSISGAVVAQRGPGRSATAEHGDHSSPSPTSSSTFYYSEQELHHPGPAAVEADDAPPPGVAPPPGALKDVAEKPDVQITLI</sequence>
<dbReference type="InterPro" id="IPR051707">
    <property type="entry name" value="PI-Interact_SigTrans_Reg"/>
</dbReference>
<feature type="region of interest" description="Disordered" evidence="1">
    <location>
        <begin position="68"/>
        <end position="139"/>
    </location>
</feature>
<dbReference type="AlphaFoldDB" id="A0A4Z2EB58"/>
<dbReference type="Pfam" id="PF00169">
    <property type="entry name" value="PH"/>
    <property type="match status" value="1"/>
</dbReference>
<keyword evidence="4" id="KW-1185">Reference proteome</keyword>
<dbReference type="OrthoDB" id="185175at2759"/>
<evidence type="ECO:0000313" key="4">
    <source>
        <dbReference type="Proteomes" id="UP000314294"/>
    </source>
</evidence>
<evidence type="ECO:0000259" key="2">
    <source>
        <dbReference type="PROSITE" id="PS50003"/>
    </source>
</evidence>
<dbReference type="PANTHER" id="PTHR14336">
    <property type="entry name" value="TANDEM PH DOMAIN CONTAINING PROTEIN"/>
    <property type="match status" value="1"/>
</dbReference>
<proteinExistence type="predicted"/>
<dbReference type="InterPro" id="IPR011993">
    <property type="entry name" value="PH-like_dom_sf"/>
</dbReference>
<dbReference type="EMBL" id="SRLO01011038">
    <property type="protein sequence ID" value="TNN26076.1"/>
    <property type="molecule type" value="Genomic_DNA"/>
</dbReference>
<dbReference type="SUPFAM" id="SSF50729">
    <property type="entry name" value="PH domain-like"/>
    <property type="match status" value="1"/>
</dbReference>